<gene>
    <name evidence="2" type="ORF">NCTC10132_00605</name>
</gene>
<proteinExistence type="predicted"/>
<name>A0A3B0Q356_9BACT</name>
<organism evidence="2 3">
    <name type="scientific">Mycoplasmopsis edwardii</name>
    <dbReference type="NCBI Taxonomy" id="53558"/>
    <lineage>
        <taxon>Bacteria</taxon>
        <taxon>Bacillati</taxon>
        <taxon>Mycoplasmatota</taxon>
        <taxon>Mycoplasmoidales</taxon>
        <taxon>Metamycoplasmataceae</taxon>
        <taxon>Mycoplasmopsis</taxon>
    </lineage>
</organism>
<sequence length="193" mass="22557">MGNIVIFKNSNGEYEVIDGQQRITTISLLIRAMYLMLEKNVDSNNEDVDILKHKLGTILWQQKDSSYNPDFSKFKLYSKVINDKNKLIFEEIIKNGTYNEKSKDNYSKNYNVILDLIKEKSEEITTGLINFYRFIIERVLILKIELNNFDTALNIFSTLNNRGLQLSDADIFKSVIYSKIKGSNEKDDFIKNW</sequence>
<dbReference type="Pfam" id="PF03235">
    <property type="entry name" value="GmrSD_N"/>
    <property type="match status" value="1"/>
</dbReference>
<dbReference type="PANTHER" id="PTHR35149:SF2">
    <property type="entry name" value="DUF262 DOMAIN-CONTAINING PROTEIN"/>
    <property type="match status" value="1"/>
</dbReference>
<dbReference type="InterPro" id="IPR004919">
    <property type="entry name" value="GmrSD_N"/>
</dbReference>
<protein>
    <submittedName>
        <fullName evidence="2">Uncharacterized conserved protein</fullName>
    </submittedName>
</protein>
<reference evidence="3" key="1">
    <citation type="submission" date="2018-06" db="EMBL/GenBank/DDBJ databases">
        <authorList>
            <consortium name="Pathogen Informatics"/>
        </authorList>
    </citation>
    <scope>NUCLEOTIDE SEQUENCE [LARGE SCALE GENOMIC DNA]</scope>
    <source>
        <strain evidence="3">NCTC10132</strain>
    </source>
</reference>
<feature type="domain" description="GmrSD restriction endonucleases N-terminal" evidence="1">
    <location>
        <begin position="2"/>
        <end position="176"/>
    </location>
</feature>
<feature type="non-terminal residue" evidence="2">
    <location>
        <position position="193"/>
    </location>
</feature>
<dbReference type="AlphaFoldDB" id="A0A3B0Q356"/>
<evidence type="ECO:0000313" key="2">
    <source>
        <dbReference type="EMBL" id="SYV97246.1"/>
    </source>
</evidence>
<keyword evidence="3" id="KW-1185">Reference proteome</keyword>
<evidence type="ECO:0000259" key="1">
    <source>
        <dbReference type="Pfam" id="PF03235"/>
    </source>
</evidence>
<dbReference type="KEGG" id="medw:NCTC10132_00605"/>
<accession>A0A3B0Q356</accession>
<dbReference type="PANTHER" id="PTHR35149">
    <property type="entry name" value="SLL5132 PROTEIN"/>
    <property type="match status" value="1"/>
</dbReference>
<dbReference type="EMBL" id="LS991951">
    <property type="protein sequence ID" value="SYV97246.1"/>
    <property type="molecule type" value="Genomic_DNA"/>
</dbReference>
<evidence type="ECO:0000313" key="3">
    <source>
        <dbReference type="Proteomes" id="UP000257559"/>
    </source>
</evidence>
<dbReference type="Proteomes" id="UP000257559">
    <property type="component" value="Chromosome"/>
</dbReference>